<organism evidence="4 5">
    <name type="scientific">Akanthomyces muscarius</name>
    <name type="common">Entomopathogenic fungus</name>
    <name type="synonym">Lecanicillium muscarium</name>
    <dbReference type="NCBI Taxonomy" id="2231603"/>
    <lineage>
        <taxon>Eukaryota</taxon>
        <taxon>Fungi</taxon>
        <taxon>Dikarya</taxon>
        <taxon>Ascomycota</taxon>
        <taxon>Pezizomycotina</taxon>
        <taxon>Sordariomycetes</taxon>
        <taxon>Hypocreomycetidae</taxon>
        <taxon>Hypocreales</taxon>
        <taxon>Cordycipitaceae</taxon>
        <taxon>Akanthomyces</taxon>
    </lineage>
</organism>
<accession>A0A9W8QKW7</accession>
<evidence type="ECO:0000256" key="3">
    <source>
        <dbReference type="SAM" id="SignalP"/>
    </source>
</evidence>
<dbReference type="Gene3D" id="3.40.50.1820">
    <property type="entry name" value="alpha/beta hydrolase"/>
    <property type="match status" value="1"/>
</dbReference>
<keyword evidence="3" id="KW-0732">Signal</keyword>
<proteinExistence type="predicted"/>
<dbReference type="Pfam" id="PF01083">
    <property type="entry name" value="Cutinase"/>
    <property type="match status" value="1"/>
</dbReference>
<dbReference type="SUPFAM" id="SSF53474">
    <property type="entry name" value="alpha/beta-Hydrolases"/>
    <property type="match status" value="1"/>
</dbReference>
<sequence>MVALQGLLVSASLALSAFGLAIERNEQACASYTIISARGTTEPQGPSIGFKNMNSNILKQKNGGNVYNVVYPAAFDQNSDLGTADIVRKVKELVGQNPAECIILQGYSQGASATCDALPELTGPAFDAVKGVVLLGNPEHRPDLTCNVDLYGGKSTRKAVGFFGTKGGIPSEWASKSLDVCNFGDGVCDSAHGIGITLQHFGYIFSPQTQSMGAKFMLKKLALGG</sequence>
<dbReference type="PANTHER" id="PTHR33630">
    <property type="entry name" value="CUTINASE RV1984C-RELATED-RELATED"/>
    <property type="match status" value="1"/>
</dbReference>
<gene>
    <name evidence="4" type="ORF">LMH87_005193</name>
</gene>
<dbReference type="GO" id="GO:0052689">
    <property type="term" value="F:carboxylic ester hydrolase activity"/>
    <property type="evidence" value="ECO:0007669"/>
    <property type="project" value="UniProtKB-ARBA"/>
</dbReference>
<dbReference type="RefSeq" id="XP_056058384.1">
    <property type="nucleotide sequence ID" value="XM_056202869.1"/>
</dbReference>
<dbReference type="PANTHER" id="PTHR33630:SF9">
    <property type="entry name" value="CUTINASE 4"/>
    <property type="match status" value="1"/>
</dbReference>
<evidence type="ECO:0000256" key="1">
    <source>
        <dbReference type="ARBA" id="ARBA00022801"/>
    </source>
</evidence>
<feature type="signal peptide" evidence="3">
    <location>
        <begin position="1"/>
        <end position="19"/>
    </location>
</feature>
<evidence type="ECO:0000256" key="2">
    <source>
        <dbReference type="ARBA" id="ARBA00023157"/>
    </source>
</evidence>
<dbReference type="AlphaFoldDB" id="A0A9W8QKW7"/>
<evidence type="ECO:0008006" key="6">
    <source>
        <dbReference type="Google" id="ProtNLM"/>
    </source>
</evidence>
<evidence type="ECO:0000313" key="5">
    <source>
        <dbReference type="Proteomes" id="UP001144673"/>
    </source>
</evidence>
<evidence type="ECO:0000313" key="4">
    <source>
        <dbReference type="EMBL" id="KAJ4163469.1"/>
    </source>
</evidence>
<reference evidence="4" key="1">
    <citation type="journal article" date="2023" name="Access Microbiol">
        <title>De-novo genome assembly for Akanthomyces muscarius, a biocontrol agent of insect agricultural pests.</title>
        <authorList>
            <person name="Erdos Z."/>
            <person name="Studholme D.J."/>
            <person name="Raymond B."/>
            <person name="Sharma M."/>
        </authorList>
    </citation>
    <scope>NUCLEOTIDE SEQUENCE</scope>
    <source>
        <strain evidence="4">Ve6</strain>
    </source>
</reference>
<dbReference type="Proteomes" id="UP001144673">
    <property type="component" value="Chromosome 1"/>
</dbReference>
<comment type="caution">
    <text evidence="4">The sequence shown here is derived from an EMBL/GenBank/DDBJ whole genome shotgun (WGS) entry which is preliminary data.</text>
</comment>
<dbReference type="EMBL" id="JAJHUN010000001">
    <property type="protein sequence ID" value="KAJ4163469.1"/>
    <property type="molecule type" value="Genomic_DNA"/>
</dbReference>
<dbReference type="InterPro" id="IPR029058">
    <property type="entry name" value="AB_hydrolase_fold"/>
</dbReference>
<keyword evidence="1" id="KW-0378">Hydrolase</keyword>
<dbReference type="SMART" id="SM01110">
    <property type="entry name" value="Cutinase"/>
    <property type="match status" value="1"/>
</dbReference>
<dbReference type="InterPro" id="IPR000675">
    <property type="entry name" value="Cutinase/axe"/>
</dbReference>
<keyword evidence="2" id="KW-1015">Disulfide bond</keyword>
<name>A0A9W8QKW7_AKAMU</name>
<feature type="chain" id="PRO_5040761732" description="Cutinase" evidence="3">
    <location>
        <begin position="20"/>
        <end position="225"/>
    </location>
</feature>
<keyword evidence="5" id="KW-1185">Reference proteome</keyword>
<dbReference type="GeneID" id="80892352"/>
<dbReference type="KEGG" id="amus:LMH87_005193"/>
<protein>
    <recommendedName>
        <fullName evidence="6">Cutinase</fullName>
    </recommendedName>
</protein>